<dbReference type="Gene3D" id="3.40.630.10">
    <property type="entry name" value="Zn peptidases"/>
    <property type="match status" value="1"/>
</dbReference>
<organism evidence="4 5">
    <name type="scientific">Alloyangia pacifica</name>
    <dbReference type="NCBI Taxonomy" id="311180"/>
    <lineage>
        <taxon>Bacteria</taxon>
        <taxon>Pseudomonadati</taxon>
        <taxon>Pseudomonadota</taxon>
        <taxon>Alphaproteobacteria</taxon>
        <taxon>Rhodobacterales</taxon>
        <taxon>Roseobacteraceae</taxon>
        <taxon>Alloyangia</taxon>
    </lineage>
</organism>
<feature type="binding site" evidence="2">
    <location>
        <position position="102"/>
    </location>
    <ligand>
        <name>Mn(2+)</name>
        <dbReference type="ChEBI" id="CHEBI:29035"/>
        <label>2</label>
    </ligand>
</feature>
<evidence type="ECO:0000259" key="3">
    <source>
        <dbReference type="Pfam" id="PF07687"/>
    </source>
</evidence>
<comment type="cofactor">
    <cofactor evidence="2">
        <name>Mn(2+)</name>
        <dbReference type="ChEBI" id="CHEBI:29035"/>
    </cofactor>
    <text evidence="2">The Mn(2+) ion enhances activity.</text>
</comment>
<dbReference type="SUPFAM" id="SSF55031">
    <property type="entry name" value="Bacterial exopeptidase dimerisation domain"/>
    <property type="match status" value="1"/>
</dbReference>
<feature type="binding site" evidence="2">
    <location>
        <position position="137"/>
    </location>
    <ligand>
        <name>Mn(2+)</name>
        <dbReference type="ChEBI" id="CHEBI:29035"/>
        <label>2</label>
    </ligand>
</feature>
<feature type="binding site" evidence="2">
    <location>
        <position position="104"/>
    </location>
    <ligand>
        <name>Mn(2+)</name>
        <dbReference type="ChEBI" id="CHEBI:29035"/>
        <label>2</label>
    </ligand>
</feature>
<sequence>MPVINSIAADAETLKAWRRHLHQHPELQYDCHETAKFVVGKLKDFGIAEIHEGIAQSGVVAIIEGRGTGRTIGLRADMDALPMEDLSGTAYASKVPGVAHTCGHDGHTTMLLAAAKYLAETRNFAGRVALIFQPAEEGGAGAKAMIDEGIMDRFDVSEVYGMHNAPGDAQGHFLTTAGPLQASADEFRIDITGKGGHGASPQDCIDPIPAGAAIVQAMQTIVSRNVNALDRLVVSVTEVHAGTTHNIIPGTAYLTGTVRCFSTETRDLAERRIREIVDLQAQVYGCTAELTYDRGYPVTVNHPEQAAFAAQVAREIVGADKVVDDCDPIMPAEDFSYMLEARPGAYLFLGQGDTFGCHHPKYDFNDEIAPIGASFFARLIETALPLQE</sequence>
<dbReference type="NCBIfam" id="TIGR01891">
    <property type="entry name" value="amidohydrolases"/>
    <property type="match status" value="1"/>
</dbReference>
<evidence type="ECO:0000256" key="2">
    <source>
        <dbReference type="PIRSR" id="PIRSR005962-1"/>
    </source>
</evidence>
<dbReference type="InterPro" id="IPR011650">
    <property type="entry name" value="Peptidase_M20_dimer"/>
</dbReference>
<dbReference type="Proteomes" id="UP000199392">
    <property type="component" value="Unassembled WGS sequence"/>
</dbReference>
<reference evidence="5" key="1">
    <citation type="submission" date="2016-10" db="EMBL/GenBank/DDBJ databases">
        <authorList>
            <person name="Varghese N."/>
            <person name="Submissions S."/>
        </authorList>
    </citation>
    <scope>NUCLEOTIDE SEQUENCE [LARGE SCALE GENOMIC DNA]</scope>
    <source>
        <strain evidence="5">DSM 26894</strain>
    </source>
</reference>
<evidence type="ECO:0000313" key="5">
    <source>
        <dbReference type="Proteomes" id="UP000199392"/>
    </source>
</evidence>
<dbReference type="SUPFAM" id="SSF53187">
    <property type="entry name" value="Zn-dependent exopeptidases"/>
    <property type="match status" value="1"/>
</dbReference>
<dbReference type="Gene3D" id="3.30.70.360">
    <property type="match status" value="1"/>
</dbReference>
<dbReference type="PIRSF" id="PIRSF005962">
    <property type="entry name" value="Pept_M20D_amidohydro"/>
    <property type="match status" value="1"/>
</dbReference>
<protein>
    <submittedName>
        <fullName evidence="4">Hippurate hydrolase</fullName>
    </submittedName>
</protein>
<feature type="binding site" evidence="2">
    <location>
        <position position="163"/>
    </location>
    <ligand>
        <name>Mn(2+)</name>
        <dbReference type="ChEBI" id="CHEBI:29035"/>
        <label>2</label>
    </ligand>
</feature>
<dbReference type="GO" id="GO:0019877">
    <property type="term" value="P:diaminopimelate biosynthetic process"/>
    <property type="evidence" value="ECO:0007669"/>
    <property type="project" value="UniProtKB-ARBA"/>
</dbReference>
<keyword evidence="2" id="KW-0479">Metal-binding</keyword>
<dbReference type="PANTHER" id="PTHR11014:SF63">
    <property type="entry name" value="METALLOPEPTIDASE, PUTATIVE (AFU_ORTHOLOGUE AFUA_6G09600)-RELATED"/>
    <property type="match status" value="1"/>
</dbReference>
<dbReference type="FunFam" id="3.30.70.360:FF:000001">
    <property type="entry name" value="N-acetyldiaminopimelate deacetylase"/>
    <property type="match status" value="1"/>
</dbReference>
<dbReference type="InterPro" id="IPR036264">
    <property type="entry name" value="Bact_exopeptidase_dim_dom"/>
</dbReference>
<proteinExistence type="predicted"/>
<name>A0A1I6NV26_9RHOB</name>
<dbReference type="AlphaFoldDB" id="A0A1I6NV26"/>
<dbReference type="Pfam" id="PF07687">
    <property type="entry name" value="M20_dimer"/>
    <property type="match status" value="1"/>
</dbReference>
<dbReference type="GO" id="GO:0050118">
    <property type="term" value="F:N-acetyldiaminopimelate deacetylase activity"/>
    <property type="evidence" value="ECO:0007669"/>
    <property type="project" value="UniProtKB-ARBA"/>
</dbReference>
<dbReference type="CDD" id="cd05666">
    <property type="entry name" value="M20_Acy1-like"/>
    <property type="match status" value="1"/>
</dbReference>
<dbReference type="GO" id="GO:0046872">
    <property type="term" value="F:metal ion binding"/>
    <property type="evidence" value="ECO:0007669"/>
    <property type="project" value="UniProtKB-KW"/>
</dbReference>
<keyword evidence="1 4" id="KW-0378">Hydrolase</keyword>
<dbReference type="InterPro" id="IPR002933">
    <property type="entry name" value="Peptidase_M20"/>
</dbReference>
<gene>
    <name evidence="4" type="ORF">SAMN04488050_101115</name>
</gene>
<dbReference type="Pfam" id="PF01546">
    <property type="entry name" value="Peptidase_M20"/>
    <property type="match status" value="1"/>
</dbReference>
<evidence type="ECO:0000256" key="1">
    <source>
        <dbReference type="ARBA" id="ARBA00022801"/>
    </source>
</evidence>
<evidence type="ECO:0000313" key="4">
    <source>
        <dbReference type="EMBL" id="SFS31866.1"/>
    </source>
</evidence>
<dbReference type="InterPro" id="IPR017439">
    <property type="entry name" value="Amidohydrolase"/>
</dbReference>
<keyword evidence="5" id="KW-1185">Reference proteome</keyword>
<feature type="domain" description="Peptidase M20 dimerisation" evidence="3">
    <location>
        <begin position="186"/>
        <end position="278"/>
    </location>
</feature>
<dbReference type="PANTHER" id="PTHR11014">
    <property type="entry name" value="PEPTIDASE M20 FAMILY MEMBER"/>
    <property type="match status" value="1"/>
</dbReference>
<dbReference type="RefSeq" id="WP_092567345.1">
    <property type="nucleotide sequence ID" value="NZ_FOZW01000001.1"/>
</dbReference>
<dbReference type="EMBL" id="FOZW01000001">
    <property type="protein sequence ID" value="SFS31866.1"/>
    <property type="molecule type" value="Genomic_DNA"/>
</dbReference>
<keyword evidence="2" id="KW-0464">Manganese</keyword>
<feature type="binding site" evidence="2">
    <location>
        <position position="358"/>
    </location>
    <ligand>
        <name>Mn(2+)</name>
        <dbReference type="ChEBI" id="CHEBI:29035"/>
        <label>2</label>
    </ligand>
</feature>
<accession>A0A1I6NV26</accession>
<dbReference type="STRING" id="311180.SAMN04488050_101115"/>